<feature type="transmembrane region" description="Helical" evidence="1">
    <location>
        <begin position="160"/>
        <end position="186"/>
    </location>
</feature>
<comment type="caution">
    <text evidence="3">The sequence shown here is derived from an EMBL/GenBank/DDBJ whole genome shotgun (WGS) entry which is preliminary data.</text>
</comment>
<keyword evidence="1" id="KW-1133">Transmembrane helix</keyword>
<dbReference type="AlphaFoldDB" id="A0A420DBV7"/>
<dbReference type="EMBL" id="RAQH01000002">
    <property type="protein sequence ID" value="RKE89046.1"/>
    <property type="molecule type" value="Genomic_DNA"/>
</dbReference>
<dbReference type="EMBL" id="BMCW01000002">
    <property type="protein sequence ID" value="GGG52985.1"/>
    <property type="molecule type" value="Genomic_DNA"/>
</dbReference>
<evidence type="ECO:0000313" key="4">
    <source>
        <dbReference type="Proteomes" id="UP000285906"/>
    </source>
</evidence>
<reference evidence="2" key="1">
    <citation type="journal article" date="2014" name="Int. J. Syst. Evol. Microbiol.">
        <title>Complete genome of a new Firmicutes species belonging to the dominant human colonic microbiota ('Ruminococcus bicirculans') reveals two chromosomes and a selective capacity to utilize plant glucans.</title>
        <authorList>
            <consortium name="NISC Comparative Sequencing Program"/>
            <person name="Wegmann U."/>
            <person name="Louis P."/>
            <person name="Goesmann A."/>
            <person name="Henrissat B."/>
            <person name="Duncan S.H."/>
            <person name="Flint H.J."/>
        </authorList>
    </citation>
    <scope>NUCLEOTIDE SEQUENCE</scope>
    <source>
        <strain evidence="2">CCM 8490</strain>
    </source>
</reference>
<organism evidence="3 4">
    <name type="scientific">Epilithonimonas arachidiradicis</name>
    <dbReference type="NCBI Taxonomy" id="1617282"/>
    <lineage>
        <taxon>Bacteria</taxon>
        <taxon>Pseudomonadati</taxon>
        <taxon>Bacteroidota</taxon>
        <taxon>Flavobacteriia</taxon>
        <taxon>Flavobacteriales</taxon>
        <taxon>Weeksellaceae</taxon>
        <taxon>Chryseobacterium group</taxon>
        <taxon>Epilithonimonas</taxon>
    </lineage>
</organism>
<evidence type="ECO:0000313" key="5">
    <source>
        <dbReference type="Proteomes" id="UP000658202"/>
    </source>
</evidence>
<reference evidence="2" key="4">
    <citation type="submission" date="2024-05" db="EMBL/GenBank/DDBJ databases">
        <authorList>
            <person name="Sun Q."/>
            <person name="Sedlacek I."/>
        </authorList>
    </citation>
    <scope>NUCLEOTIDE SEQUENCE</scope>
    <source>
        <strain evidence="2">CCM 8490</strain>
    </source>
</reference>
<gene>
    <name evidence="3" type="ORF">BXY58_1183</name>
    <name evidence="2" type="ORF">GCM10007332_13320</name>
</gene>
<evidence type="ECO:0000256" key="1">
    <source>
        <dbReference type="SAM" id="Phobius"/>
    </source>
</evidence>
<protein>
    <submittedName>
        <fullName evidence="3">Uncharacterized protein</fullName>
    </submittedName>
</protein>
<feature type="transmembrane region" description="Helical" evidence="1">
    <location>
        <begin position="6"/>
        <end position="25"/>
    </location>
</feature>
<evidence type="ECO:0000313" key="3">
    <source>
        <dbReference type="EMBL" id="RKE89046.1"/>
    </source>
</evidence>
<keyword evidence="1" id="KW-0812">Transmembrane</keyword>
<dbReference type="OrthoDB" id="1443121at2"/>
<dbReference type="Proteomes" id="UP000658202">
    <property type="component" value="Unassembled WGS sequence"/>
</dbReference>
<proteinExistence type="predicted"/>
<sequence length="191" mass="21730">MPITSIQILFFCLIPIGVFIMVKGIQLIRKAFNGKLLLEIPYLDKSGQFSITKEGYFSIWQKGQMFKRTPIDQFKLHIYEESTNEEIKLSFSLLRPQINNFSTGRMELYRFRAPIGNYKIEFKDGSNISKIESMIGSIIPLQPVDSSKYFIEIRESQSQIITLIAIPMILLGVFGTVGGLVLGLLADQLIK</sequence>
<keyword evidence="5" id="KW-1185">Reference proteome</keyword>
<accession>A0A420DBV7</accession>
<evidence type="ECO:0000313" key="2">
    <source>
        <dbReference type="EMBL" id="GGG52985.1"/>
    </source>
</evidence>
<name>A0A420DBV7_9FLAO</name>
<keyword evidence="1" id="KW-0472">Membrane</keyword>
<reference evidence="5" key="3">
    <citation type="journal article" date="2019" name="Int. J. Syst. Evol. Microbiol.">
        <title>The Global Catalogue of Microorganisms (GCM) 10K type strain sequencing project: providing services to taxonomists for standard genome sequencing and annotation.</title>
        <authorList>
            <consortium name="The Broad Institute Genomics Platform"/>
            <consortium name="The Broad Institute Genome Sequencing Center for Infectious Disease"/>
            <person name="Wu L."/>
            <person name="Ma J."/>
        </authorList>
    </citation>
    <scope>NUCLEOTIDE SEQUENCE [LARGE SCALE GENOMIC DNA]</scope>
    <source>
        <strain evidence="5">CCM 8490</strain>
    </source>
</reference>
<dbReference type="Proteomes" id="UP000285906">
    <property type="component" value="Unassembled WGS sequence"/>
</dbReference>
<reference evidence="3 4" key="2">
    <citation type="submission" date="2018-09" db="EMBL/GenBank/DDBJ databases">
        <title>Genomic Encyclopedia of Archaeal and Bacterial Type Strains, Phase II (KMG-II): from individual species to whole genera.</title>
        <authorList>
            <person name="Goeker M."/>
        </authorList>
    </citation>
    <scope>NUCLEOTIDE SEQUENCE [LARGE SCALE GENOMIC DNA]</scope>
    <source>
        <strain evidence="3 4">DSM 27620</strain>
    </source>
</reference>